<reference evidence="14" key="1">
    <citation type="journal article" date="2022" name="Front. Genet.">
        <title>Chromosome-Scale Assembly of the Dendrobium nobile Genome Provides Insights Into the Molecular Mechanism of the Biosynthesis of the Medicinal Active Ingredient of Dendrobium.</title>
        <authorList>
            <person name="Xu Q."/>
            <person name="Niu S.-C."/>
            <person name="Li K.-L."/>
            <person name="Zheng P.-J."/>
            <person name="Zhang X.-J."/>
            <person name="Jia Y."/>
            <person name="Liu Y."/>
            <person name="Niu Y.-X."/>
            <person name="Yu L.-H."/>
            <person name="Chen D.-F."/>
            <person name="Zhang G.-Q."/>
        </authorList>
    </citation>
    <scope>NUCLEOTIDE SEQUENCE</scope>
    <source>
        <tissue evidence="14">Leaf</tissue>
    </source>
</reference>
<dbReference type="InterPro" id="IPR035920">
    <property type="entry name" value="YhbY-like_sf"/>
</dbReference>
<dbReference type="Pfam" id="PF01985">
    <property type="entry name" value="CRS1_YhbY"/>
    <property type="match status" value="3"/>
</dbReference>
<keyword evidence="11" id="KW-0175">Coiled coil</keyword>
<keyword evidence="8" id="KW-0508">mRNA splicing</keyword>
<evidence type="ECO:0000256" key="10">
    <source>
        <dbReference type="PROSITE-ProRule" id="PRU00626"/>
    </source>
</evidence>
<feature type="region of interest" description="Disordered" evidence="12">
    <location>
        <begin position="50"/>
        <end position="85"/>
    </location>
</feature>
<evidence type="ECO:0000313" key="14">
    <source>
        <dbReference type="EMBL" id="KAI0491366.1"/>
    </source>
</evidence>
<dbReference type="InterPro" id="IPR045278">
    <property type="entry name" value="CRS1/CFM2/CFM3"/>
</dbReference>
<evidence type="ECO:0000256" key="12">
    <source>
        <dbReference type="SAM" id="MobiDB-lite"/>
    </source>
</evidence>
<evidence type="ECO:0000256" key="8">
    <source>
        <dbReference type="ARBA" id="ARBA00023187"/>
    </source>
</evidence>
<dbReference type="PANTHER" id="PTHR31846:SF7">
    <property type="entry name" value="CRS1 _ YHBY (CRM) DOMAIN-CONTAINING PROTEIN"/>
    <property type="match status" value="1"/>
</dbReference>
<evidence type="ECO:0000256" key="5">
    <source>
        <dbReference type="ARBA" id="ARBA00022737"/>
    </source>
</evidence>
<evidence type="ECO:0000256" key="6">
    <source>
        <dbReference type="ARBA" id="ARBA00022884"/>
    </source>
</evidence>
<dbReference type="GO" id="GO:0009507">
    <property type="term" value="C:chloroplast"/>
    <property type="evidence" value="ECO:0007669"/>
    <property type="project" value="UniProtKB-SubCell"/>
</dbReference>
<dbReference type="PANTHER" id="PTHR31846">
    <property type="entry name" value="CRS1 / YHBY (CRM) DOMAIN-CONTAINING PROTEIN"/>
    <property type="match status" value="1"/>
</dbReference>
<keyword evidence="7" id="KW-0809">Transit peptide</keyword>
<feature type="region of interest" description="Disordered" evidence="12">
    <location>
        <begin position="334"/>
        <end position="353"/>
    </location>
</feature>
<feature type="domain" description="CRM" evidence="13">
    <location>
        <begin position="570"/>
        <end position="667"/>
    </location>
</feature>
<dbReference type="GO" id="GO:0000373">
    <property type="term" value="P:Group II intron splicing"/>
    <property type="evidence" value="ECO:0007669"/>
    <property type="project" value="UniProtKB-ARBA"/>
</dbReference>
<evidence type="ECO:0000256" key="11">
    <source>
        <dbReference type="SAM" id="Coils"/>
    </source>
</evidence>
<evidence type="ECO:0000259" key="13">
    <source>
        <dbReference type="PROSITE" id="PS51295"/>
    </source>
</evidence>
<dbReference type="OrthoDB" id="551352at2759"/>
<evidence type="ECO:0000256" key="7">
    <source>
        <dbReference type="ARBA" id="ARBA00022946"/>
    </source>
</evidence>
<dbReference type="SMART" id="SM01103">
    <property type="entry name" value="CRS1_YhbY"/>
    <property type="match status" value="3"/>
</dbReference>
<dbReference type="SMR" id="A0A8T3A4H0"/>
<evidence type="ECO:0000313" key="15">
    <source>
        <dbReference type="Proteomes" id="UP000829196"/>
    </source>
</evidence>
<dbReference type="GO" id="GO:1990904">
    <property type="term" value="C:ribonucleoprotein complex"/>
    <property type="evidence" value="ECO:0007669"/>
    <property type="project" value="UniProtKB-KW"/>
</dbReference>
<keyword evidence="15" id="KW-1185">Reference proteome</keyword>
<feature type="region of interest" description="Disordered" evidence="12">
    <location>
        <begin position="166"/>
        <end position="243"/>
    </location>
</feature>
<dbReference type="Proteomes" id="UP000829196">
    <property type="component" value="Unassembled WGS sequence"/>
</dbReference>
<evidence type="ECO:0000256" key="2">
    <source>
        <dbReference type="ARBA" id="ARBA00022528"/>
    </source>
</evidence>
<dbReference type="FunFam" id="3.30.110.60:FF:000002">
    <property type="entry name" value="CRS2-associated factor 1, chloroplastic"/>
    <property type="match status" value="2"/>
</dbReference>
<feature type="domain" description="CRM" evidence="13">
    <location>
        <begin position="783"/>
        <end position="883"/>
    </location>
</feature>
<dbReference type="EMBL" id="JAGYWB010000018">
    <property type="protein sequence ID" value="KAI0491366.1"/>
    <property type="molecule type" value="Genomic_DNA"/>
</dbReference>
<keyword evidence="2" id="KW-0150">Chloroplast</keyword>
<gene>
    <name evidence="14" type="ORF">KFK09_025626</name>
</gene>
<dbReference type="GO" id="GO:0006397">
    <property type="term" value="P:mRNA processing"/>
    <property type="evidence" value="ECO:0007669"/>
    <property type="project" value="UniProtKB-KW"/>
</dbReference>
<feature type="domain" description="CRM" evidence="13">
    <location>
        <begin position="373"/>
        <end position="469"/>
    </location>
</feature>
<dbReference type="Gene3D" id="3.30.110.60">
    <property type="entry name" value="YhbY-like"/>
    <property type="match status" value="3"/>
</dbReference>
<evidence type="ECO:0000256" key="3">
    <source>
        <dbReference type="ARBA" id="ARBA00022640"/>
    </source>
</evidence>
<name>A0A8T3A4H0_DENNO</name>
<dbReference type="SUPFAM" id="SSF75471">
    <property type="entry name" value="YhbY-like"/>
    <property type="match status" value="3"/>
</dbReference>
<keyword evidence="4" id="KW-0507">mRNA processing</keyword>
<accession>A0A8T3A4H0</accession>
<dbReference type="GO" id="GO:0003729">
    <property type="term" value="F:mRNA binding"/>
    <property type="evidence" value="ECO:0007669"/>
    <property type="project" value="InterPro"/>
</dbReference>
<proteinExistence type="predicted"/>
<feature type="coiled-coil region" evidence="11">
    <location>
        <begin position="903"/>
        <end position="930"/>
    </location>
</feature>
<keyword evidence="6 10" id="KW-0694">RNA-binding</keyword>
<evidence type="ECO:0000256" key="1">
    <source>
        <dbReference type="ARBA" id="ARBA00004229"/>
    </source>
</evidence>
<feature type="compositionally biased region" description="Low complexity" evidence="12">
    <location>
        <begin position="335"/>
        <end position="351"/>
    </location>
</feature>
<comment type="subcellular location">
    <subcellularLocation>
        <location evidence="1">Plastid</location>
        <location evidence="1">Chloroplast</location>
    </subcellularLocation>
</comment>
<keyword evidence="9" id="KW-0687">Ribonucleoprotein</keyword>
<dbReference type="InterPro" id="IPR001890">
    <property type="entry name" value="RNA-binding_CRM"/>
</dbReference>
<evidence type="ECO:0000256" key="9">
    <source>
        <dbReference type="ARBA" id="ARBA00023274"/>
    </source>
</evidence>
<dbReference type="AlphaFoldDB" id="A0A8T3A4H0"/>
<evidence type="ECO:0000256" key="4">
    <source>
        <dbReference type="ARBA" id="ARBA00022664"/>
    </source>
</evidence>
<organism evidence="14 15">
    <name type="scientific">Dendrobium nobile</name>
    <name type="common">Orchid</name>
    <dbReference type="NCBI Taxonomy" id="94219"/>
    <lineage>
        <taxon>Eukaryota</taxon>
        <taxon>Viridiplantae</taxon>
        <taxon>Streptophyta</taxon>
        <taxon>Embryophyta</taxon>
        <taxon>Tracheophyta</taxon>
        <taxon>Spermatophyta</taxon>
        <taxon>Magnoliopsida</taxon>
        <taxon>Liliopsida</taxon>
        <taxon>Asparagales</taxon>
        <taxon>Orchidaceae</taxon>
        <taxon>Epidendroideae</taxon>
        <taxon>Malaxideae</taxon>
        <taxon>Dendrobiinae</taxon>
        <taxon>Dendrobium</taxon>
    </lineage>
</organism>
<comment type="caution">
    <text evidence="14">The sequence shown here is derived from an EMBL/GenBank/DDBJ whole genome shotgun (WGS) entry which is preliminary data.</text>
</comment>
<protein>
    <recommendedName>
        <fullName evidence="13">CRM domain-containing protein</fullName>
    </recommendedName>
</protein>
<keyword evidence="3" id="KW-0934">Plastid</keyword>
<keyword evidence="5" id="KW-0677">Repeat</keyword>
<sequence>MASHAAILQNLSLIPPSSHSTFFPVIQSRISYVSHFDSVVLKAYLPIHHPQTSPGERLEAESSAGDNKSDNEKDKKKKTKKELRPNFYHQTLKKWSVKISSQRTKLPWQEQQVERGEKVVHGSVAGGMPLEPLNNPTSVVFLDGRTKSGSARLDLEVHSSDHLVKLPKSSNLARPKNSQHDVVENNSQTEDNRFKLGMPLPSAPRPQPAESKRSSLAHNKLFLARQPDLTDSTNEESPSYSRRTISSSIRMGVELQKQELGDVFLPTVIAETRKSQFYVEAASTVPSQAFKCDAQHPKSRVSAKIEKLEETMDHCNQEDARSYVGSYHENVPTNSLFDSDNSSGSSSFPWGDGDDVSKIDPLRRRCNTDMAERTIPEPELRRLRNEAMRLKERLRVGPAGVTEAVVENILQKWKEVEVVKLHIEGPPSLNMKRTNDILETKTGGIAIWRSGSSIVLYRGLNYKLTCARSFSRISDTTSSMDGSAYSNHSVVTKGTIKVLEQSAADIELSSARTFEVSSDASHIDSILNQLGPRYTDWSGRDPLPVDADLLPGMVPGYKPPFRLLPYKTKRSLTNRQMTFLRRIARSMAPHFALGRNKQLQGLANGMVKLWETSAIAKIAIKRGVQNTSNERMAEEIKELTGGTLLSRNKEYIVFYRGNDFLTPCIRDTLVEREKLATVQQAAEEEARSRASGLISSNSKAVKGPFVAGTLAETLKAYNHWANQPSSEDRQRMRRDLALSQQESLVRYLERKLSFAIAKVRNAEKALAKVQETLRPADLPTDLETVTDEERTLFRKIGLKMRSHLPLGRRGVFDGTIQNIHLNWKHMELAKIIVNEKSFAQVKHIAISLEAESGGVLISVDKTTKGYVIILYRGKNYQRPHILRPKNLLSKREALARSIELQRREALNHHIADLNEKVQILKSQLVQMELDREASSEVTHDEVADAFSDNDVEEECKETRLTTYNFSNEGDDTDYPNRLQF</sequence>
<dbReference type="PROSITE" id="PS51295">
    <property type="entry name" value="CRM"/>
    <property type="match status" value="3"/>
</dbReference>